<accession>A0A9X0QWR5</accession>
<proteinExistence type="predicted"/>
<keyword evidence="4" id="KW-1185">Reference proteome</keyword>
<feature type="region of interest" description="Disordered" evidence="1">
    <location>
        <begin position="76"/>
        <end position="104"/>
    </location>
</feature>
<dbReference type="Proteomes" id="UP000600101">
    <property type="component" value="Unassembled WGS sequence"/>
</dbReference>
<evidence type="ECO:0000256" key="1">
    <source>
        <dbReference type="SAM" id="MobiDB-lite"/>
    </source>
</evidence>
<name>A0A9X0QWR5_9PROT</name>
<comment type="caution">
    <text evidence="3">The sequence shown here is derived from an EMBL/GenBank/DDBJ whole genome shotgun (WGS) entry which is preliminary data.</text>
</comment>
<evidence type="ECO:0000256" key="2">
    <source>
        <dbReference type="SAM" id="SignalP"/>
    </source>
</evidence>
<organism evidence="3 4">
    <name type="scientific">Siccirubricoccus deserti</name>
    <dbReference type="NCBI Taxonomy" id="2013562"/>
    <lineage>
        <taxon>Bacteria</taxon>
        <taxon>Pseudomonadati</taxon>
        <taxon>Pseudomonadota</taxon>
        <taxon>Alphaproteobacteria</taxon>
        <taxon>Acetobacterales</taxon>
        <taxon>Roseomonadaceae</taxon>
        <taxon>Siccirubricoccus</taxon>
    </lineage>
</organism>
<dbReference type="RefSeq" id="WP_186770095.1">
    <property type="nucleotide sequence ID" value="NZ_JACOMF010000007.1"/>
</dbReference>
<reference evidence="3" key="1">
    <citation type="submission" date="2020-08" db="EMBL/GenBank/DDBJ databases">
        <authorList>
            <person name="Hu Y."/>
            <person name="Nguyen S.V."/>
            <person name="Li F."/>
            <person name="Fanning S."/>
        </authorList>
    </citation>
    <scope>NUCLEOTIDE SEQUENCE</scope>
    <source>
        <strain evidence="3">SYSU D8009</strain>
    </source>
</reference>
<evidence type="ECO:0000313" key="3">
    <source>
        <dbReference type="EMBL" id="MBC4015320.1"/>
    </source>
</evidence>
<evidence type="ECO:0000313" key="4">
    <source>
        <dbReference type="Proteomes" id="UP000600101"/>
    </source>
</evidence>
<sequence length="113" mass="11821">MPDGRGPLSLRRRRGLFLLLASLAPLPGTAAEPGPRDRAGAAREVARRYLCPHGGSPVRGRCRPAASAPLVAGGSAGWDAGLPPANRHQQDCPDGTRPGTAMARPEAVRCLPW</sequence>
<feature type="chain" id="PRO_5040957298" description="Secreted protein" evidence="2">
    <location>
        <begin position="31"/>
        <end position="113"/>
    </location>
</feature>
<dbReference type="EMBL" id="JACOMF010000007">
    <property type="protein sequence ID" value="MBC4015320.1"/>
    <property type="molecule type" value="Genomic_DNA"/>
</dbReference>
<gene>
    <name evidence="3" type="ORF">H7965_08270</name>
</gene>
<evidence type="ECO:0008006" key="5">
    <source>
        <dbReference type="Google" id="ProtNLM"/>
    </source>
</evidence>
<protein>
    <recommendedName>
        <fullName evidence="5">Secreted protein</fullName>
    </recommendedName>
</protein>
<dbReference type="AlphaFoldDB" id="A0A9X0QWR5"/>
<keyword evidence="2" id="KW-0732">Signal</keyword>
<feature type="signal peptide" evidence="2">
    <location>
        <begin position="1"/>
        <end position="30"/>
    </location>
</feature>